<dbReference type="Proteomes" id="UP000320176">
    <property type="component" value="Unassembled WGS sequence"/>
</dbReference>
<dbReference type="AlphaFoldDB" id="A0A5C6B3P6"/>
<evidence type="ECO:0000313" key="2">
    <source>
        <dbReference type="Proteomes" id="UP000320176"/>
    </source>
</evidence>
<keyword evidence="2" id="KW-1185">Reference proteome</keyword>
<dbReference type="EMBL" id="SJPN01000002">
    <property type="protein sequence ID" value="TWU06091.1"/>
    <property type="molecule type" value="Genomic_DNA"/>
</dbReference>
<gene>
    <name evidence="1" type="ORF">Pla52n_18110</name>
</gene>
<name>A0A5C6B3P6_9BACT</name>
<reference evidence="1 2" key="1">
    <citation type="submission" date="2019-02" db="EMBL/GenBank/DDBJ databases">
        <title>Deep-cultivation of Planctomycetes and their phenomic and genomic characterization uncovers novel biology.</title>
        <authorList>
            <person name="Wiegand S."/>
            <person name="Jogler M."/>
            <person name="Boedeker C."/>
            <person name="Pinto D."/>
            <person name="Vollmers J."/>
            <person name="Rivas-Marin E."/>
            <person name="Kohn T."/>
            <person name="Peeters S.H."/>
            <person name="Heuer A."/>
            <person name="Rast P."/>
            <person name="Oberbeckmann S."/>
            <person name="Bunk B."/>
            <person name="Jeske O."/>
            <person name="Meyerdierks A."/>
            <person name="Storesund J.E."/>
            <person name="Kallscheuer N."/>
            <person name="Luecker S."/>
            <person name="Lage O.M."/>
            <person name="Pohl T."/>
            <person name="Merkel B.J."/>
            <person name="Hornburger P."/>
            <person name="Mueller R.-W."/>
            <person name="Bruemmer F."/>
            <person name="Labrenz M."/>
            <person name="Spormann A.M."/>
            <person name="Op Den Camp H."/>
            <person name="Overmann J."/>
            <person name="Amann R."/>
            <person name="Jetten M.S.M."/>
            <person name="Mascher T."/>
            <person name="Medema M.H."/>
            <person name="Devos D.P."/>
            <person name="Kaster A.-K."/>
            <person name="Ovreas L."/>
            <person name="Rohde M."/>
            <person name="Galperin M.Y."/>
            <person name="Jogler C."/>
        </authorList>
    </citation>
    <scope>NUCLEOTIDE SEQUENCE [LARGE SCALE GENOMIC DNA]</scope>
    <source>
        <strain evidence="1 2">Pla52n</strain>
    </source>
</reference>
<accession>A0A5C6B3P6</accession>
<proteinExistence type="predicted"/>
<protein>
    <submittedName>
        <fullName evidence="1">Uncharacterized protein</fullName>
    </submittedName>
</protein>
<comment type="caution">
    <text evidence="1">The sequence shown here is derived from an EMBL/GenBank/DDBJ whole genome shotgun (WGS) entry which is preliminary data.</text>
</comment>
<organism evidence="1 2">
    <name type="scientific">Stieleria varia</name>
    <dbReference type="NCBI Taxonomy" id="2528005"/>
    <lineage>
        <taxon>Bacteria</taxon>
        <taxon>Pseudomonadati</taxon>
        <taxon>Planctomycetota</taxon>
        <taxon>Planctomycetia</taxon>
        <taxon>Pirellulales</taxon>
        <taxon>Pirellulaceae</taxon>
        <taxon>Stieleria</taxon>
    </lineage>
</organism>
<evidence type="ECO:0000313" key="1">
    <source>
        <dbReference type="EMBL" id="TWU06091.1"/>
    </source>
</evidence>
<sequence length="75" mass="8713">MFNNHRFDDYPAEKITKHPLRPSLCAVDRDDSKMRRSDLFDSILNDPRGFADAPTFGWSLIQIYLIWGTYQGSGF</sequence>